<evidence type="ECO:0000256" key="1">
    <source>
        <dbReference type="RuleBase" id="RU004349"/>
    </source>
</evidence>
<comment type="similarity">
    <text evidence="1">Belongs to the SecY/SEC61-alpha family.</text>
</comment>
<dbReference type="Proteomes" id="UP000567179">
    <property type="component" value="Unassembled WGS sequence"/>
</dbReference>
<evidence type="ECO:0008006" key="5">
    <source>
        <dbReference type="Google" id="ProtNLM"/>
    </source>
</evidence>
<dbReference type="Gene3D" id="1.10.3370.10">
    <property type="entry name" value="SecY subunit domain"/>
    <property type="match status" value="1"/>
</dbReference>
<feature type="transmembrane region" description="Helical" evidence="2">
    <location>
        <begin position="41"/>
        <end position="61"/>
    </location>
</feature>
<dbReference type="Pfam" id="PF00344">
    <property type="entry name" value="SecY"/>
    <property type="match status" value="1"/>
</dbReference>
<dbReference type="GO" id="GO:0016020">
    <property type="term" value="C:membrane"/>
    <property type="evidence" value="ECO:0007669"/>
    <property type="project" value="InterPro"/>
</dbReference>
<proteinExistence type="inferred from homology"/>
<feature type="transmembrane region" description="Helical" evidence="2">
    <location>
        <begin position="94"/>
        <end position="114"/>
    </location>
</feature>
<dbReference type="AlphaFoldDB" id="A0A8H5BT58"/>
<feature type="transmembrane region" description="Helical" evidence="2">
    <location>
        <begin position="158"/>
        <end position="181"/>
    </location>
</feature>
<dbReference type="Gene3D" id="1.20.1280.50">
    <property type="match status" value="1"/>
</dbReference>
<keyword evidence="2" id="KW-0812">Transmembrane</keyword>
<dbReference type="SUPFAM" id="SSF81383">
    <property type="entry name" value="F-box domain"/>
    <property type="match status" value="1"/>
</dbReference>
<dbReference type="InterPro" id="IPR036047">
    <property type="entry name" value="F-box-like_dom_sf"/>
</dbReference>
<dbReference type="SUPFAM" id="SSF103491">
    <property type="entry name" value="Preprotein translocase SecY subunit"/>
    <property type="match status" value="1"/>
</dbReference>
<feature type="transmembrane region" description="Helical" evidence="2">
    <location>
        <begin position="188"/>
        <end position="205"/>
    </location>
</feature>
<dbReference type="GO" id="GO:0015031">
    <property type="term" value="P:protein transport"/>
    <property type="evidence" value="ECO:0007669"/>
    <property type="project" value="InterPro"/>
</dbReference>
<reference evidence="3 4" key="1">
    <citation type="journal article" date="2020" name="ISME J.">
        <title>Uncovering the hidden diversity of litter-decomposition mechanisms in mushroom-forming fungi.</title>
        <authorList>
            <person name="Floudas D."/>
            <person name="Bentzer J."/>
            <person name="Ahren D."/>
            <person name="Johansson T."/>
            <person name="Persson P."/>
            <person name="Tunlid A."/>
        </authorList>
    </citation>
    <scope>NUCLEOTIDE SEQUENCE [LARGE SCALE GENOMIC DNA]</scope>
    <source>
        <strain evidence="3 4">CBS 101986</strain>
    </source>
</reference>
<feature type="transmembrane region" description="Helical" evidence="2">
    <location>
        <begin position="225"/>
        <end position="258"/>
    </location>
</feature>
<organism evidence="3 4">
    <name type="scientific">Psilocybe cf. subviscida</name>
    <dbReference type="NCBI Taxonomy" id="2480587"/>
    <lineage>
        <taxon>Eukaryota</taxon>
        <taxon>Fungi</taxon>
        <taxon>Dikarya</taxon>
        <taxon>Basidiomycota</taxon>
        <taxon>Agaricomycotina</taxon>
        <taxon>Agaricomycetes</taxon>
        <taxon>Agaricomycetidae</taxon>
        <taxon>Agaricales</taxon>
        <taxon>Agaricineae</taxon>
        <taxon>Strophariaceae</taxon>
        <taxon>Psilocybe</taxon>
    </lineage>
</organism>
<keyword evidence="2" id="KW-1133">Transmembrane helix</keyword>
<evidence type="ECO:0000313" key="4">
    <source>
        <dbReference type="Proteomes" id="UP000567179"/>
    </source>
</evidence>
<feature type="transmembrane region" description="Helical" evidence="2">
    <location>
        <begin position="126"/>
        <end position="146"/>
    </location>
</feature>
<dbReference type="EMBL" id="JAACJJ010000014">
    <property type="protein sequence ID" value="KAF5327892.1"/>
    <property type="molecule type" value="Genomic_DNA"/>
</dbReference>
<comment type="caution">
    <text evidence="3">The sequence shown here is derived from an EMBL/GenBank/DDBJ whole genome shotgun (WGS) entry which is preliminary data.</text>
</comment>
<dbReference type="InterPro" id="IPR023201">
    <property type="entry name" value="SecY_dom_sf"/>
</dbReference>
<evidence type="ECO:0000256" key="2">
    <source>
        <dbReference type="SAM" id="Phobius"/>
    </source>
</evidence>
<keyword evidence="2" id="KW-0472">Membrane</keyword>
<sequence length="583" mass="65374">MQDEPRNEMETFPLNIVWWFSPILPKFSAPNRRSSLKFKILWTSAALFVCVAGTRVPLYGVPSKNIPLRYYKYAKSKRDGVAPTASNPGSLLDLGVAPIIAASLYIQFLIKLGILNFNMESREHRILLGGFKSLLALVIYVGQALFNLSSGVYGPPSTLGIGWCFLIFSQLVIGGYMLVLFGGLLGKGYRLTGLTWLFILTMYQFDLQDSLYGLKLRLKSKVIIAILHMPMLLFELAAAILNLLAVICITSLALQVLAAISWRPWKFVNETYLVPKARKVEDARLLAIFYSVVSPLDSGFEGTALHRLHHSNDIPSTEQVVLITSVIRAAYAEQDRVLHAVNPDQHLTKQPGSPKYDLHMVTTSIDKWRSTITSLRRFPPEVLTRIFWWISESISSTNDRAARSLSSLPWAASQVCQTWRKAALSSPELWRRLPVIDLSHSKQPTIDRQISLLTTFIRRSNETELDVYIWSPNVDCASPPLLTFITKFSPFWARLSVFSTYPTLRSLESVQGALPTLVRLTLDFGESDADQAPTGPSDKLTLFSNALRLHHVIIRGSQVGPQIDLPKDSLVDMEDKRPEFAGL</sequence>
<dbReference type="InterPro" id="IPR002208">
    <property type="entry name" value="SecY/SEC61-alpha"/>
</dbReference>
<gene>
    <name evidence="3" type="ORF">D9619_004504</name>
</gene>
<name>A0A8H5BT58_9AGAR</name>
<dbReference type="PANTHER" id="PTHR10906">
    <property type="entry name" value="SECY/SEC61-ALPHA FAMILY MEMBER"/>
    <property type="match status" value="1"/>
</dbReference>
<keyword evidence="4" id="KW-1185">Reference proteome</keyword>
<protein>
    <recommendedName>
        <fullName evidence="5">F-box domain-containing protein</fullName>
    </recommendedName>
</protein>
<evidence type="ECO:0000313" key="3">
    <source>
        <dbReference type="EMBL" id="KAF5327892.1"/>
    </source>
</evidence>
<accession>A0A8H5BT58</accession>